<sequence length="243" mass="26589">MTSAASYGRPSRRTNADHLAAEISRFRIFQRTSGLEVDAVGPLIACPGGASAVFAIGTILDRQEAPVGPINDIIEAIFRCLHQHLVRLAAYFQIGQDDVLGCGRIPGIAGRSLIMPGILSGLAVKRDNRCEKPIVALPLRTNLMIPRRAIADADIDMVKFRIISDEIPDRSATTLAPPFAELCLCGFRHNGIRGFAEILGLAERRLAAREAALSADGLEQRFEKTKLFGDNDDHAYRQPYGYY</sequence>
<proteinExistence type="predicted"/>
<evidence type="ECO:0000313" key="2">
    <source>
        <dbReference type="Proteomes" id="UP000218934"/>
    </source>
</evidence>
<dbReference type="Proteomes" id="UP000218934">
    <property type="component" value="Unassembled WGS sequence"/>
</dbReference>
<protein>
    <submittedName>
        <fullName evidence="1">Uncharacterized protein</fullName>
    </submittedName>
</protein>
<keyword evidence="2" id="KW-1185">Reference proteome</keyword>
<reference evidence="1 2" key="1">
    <citation type="submission" date="2017-09" db="EMBL/GenBank/DDBJ databases">
        <title>The Catabolism of 3,6-Dichlorosalicylic acid is Initiated by the Cytochrome P450 Monooxygenase DsmABC in Rhizorhabdus dicambivorans Ndbn-20.</title>
        <authorList>
            <person name="Na L."/>
        </authorList>
    </citation>
    <scope>NUCLEOTIDE SEQUENCE [LARGE SCALE GENOMIC DNA]</scope>
    <source>
        <strain evidence="1 2">Ndbn-20m</strain>
    </source>
</reference>
<comment type="caution">
    <text evidence="1">The sequence shown here is derived from an EMBL/GenBank/DDBJ whole genome shotgun (WGS) entry which is preliminary data.</text>
</comment>
<dbReference type="KEGG" id="rdi:CMV14_16245"/>
<accession>A0A2A4FTZ9</accession>
<evidence type="ECO:0000313" key="1">
    <source>
        <dbReference type="EMBL" id="PCE41162.1"/>
    </source>
</evidence>
<dbReference type="RefSeq" id="WP_066965265.1">
    <property type="nucleotide sequence ID" value="NZ_CP023449.1"/>
</dbReference>
<name>A0A2A4FTZ9_9SPHN</name>
<gene>
    <name evidence="1" type="ORF">COO09_16815</name>
</gene>
<dbReference type="EMBL" id="NWUF01000018">
    <property type="protein sequence ID" value="PCE41162.1"/>
    <property type="molecule type" value="Genomic_DNA"/>
</dbReference>
<organism evidence="1 2">
    <name type="scientific">Rhizorhabdus dicambivorans</name>
    <dbReference type="NCBI Taxonomy" id="1850238"/>
    <lineage>
        <taxon>Bacteria</taxon>
        <taxon>Pseudomonadati</taxon>
        <taxon>Pseudomonadota</taxon>
        <taxon>Alphaproteobacteria</taxon>
        <taxon>Sphingomonadales</taxon>
        <taxon>Sphingomonadaceae</taxon>
        <taxon>Rhizorhabdus</taxon>
    </lineage>
</organism>
<dbReference type="AlphaFoldDB" id="A0A2A4FTZ9"/>